<dbReference type="Pfam" id="PF13609">
    <property type="entry name" value="Porin_4"/>
    <property type="match status" value="1"/>
</dbReference>
<dbReference type="PANTHER" id="PTHR34501">
    <property type="entry name" value="PROTEIN YDDL-RELATED"/>
    <property type="match status" value="1"/>
</dbReference>
<keyword evidence="3" id="KW-0813">Transport</keyword>
<keyword evidence="5" id="KW-0812">Transmembrane</keyword>
<evidence type="ECO:0000256" key="5">
    <source>
        <dbReference type="ARBA" id="ARBA00022692"/>
    </source>
</evidence>
<evidence type="ECO:0000313" key="13">
    <source>
        <dbReference type="EMBL" id="MCO5401607.1"/>
    </source>
</evidence>
<dbReference type="SUPFAM" id="SSF56935">
    <property type="entry name" value="Porins"/>
    <property type="match status" value="1"/>
</dbReference>
<comment type="subcellular location">
    <subcellularLocation>
        <location evidence="1">Cell outer membrane</location>
        <topology evidence="1">Multi-pass membrane protein</topology>
    </subcellularLocation>
</comment>
<feature type="signal peptide" evidence="11">
    <location>
        <begin position="1"/>
        <end position="20"/>
    </location>
</feature>
<dbReference type="Gene3D" id="2.40.160.10">
    <property type="entry name" value="Porin"/>
    <property type="match status" value="1"/>
</dbReference>
<evidence type="ECO:0000256" key="3">
    <source>
        <dbReference type="ARBA" id="ARBA00022448"/>
    </source>
</evidence>
<evidence type="ECO:0000313" key="14">
    <source>
        <dbReference type="Proteomes" id="UP001162811"/>
    </source>
</evidence>
<comment type="subunit">
    <text evidence="2">Homotrimer.</text>
</comment>
<feature type="chain" id="PRO_5047489860" evidence="11">
    <location>
        <begin position="21"/>
        <end position="381"/>
    </location>
</feature>
<dbReference type="InterPro" id="IPR050298">
    <property type="entry name" value="Gram-neg_bact_OMP"/>
</dbReference>
<comment type="caution">
    <text evidence="13">The sequence shown here is derived from an EMBL/GenBank/DDBJ whole genome shotgun (WGS) entry which is preliminary data.</text>
</comment>
<name>A0ABT1AUC2_9RALS</name>
<protein>
    <submittedName>
        <fullName evidence="13">Porin</fullName>
    </submittedName>
</protein>
<dbReference type="InterPro" id="IPR033900">
    <property type="entry name" value="Gram_neg_porin_domain"/>
</dbReference>
<dbReference type="PANTHER" id="PTHR34501:SF9">
    <property type="entry name" value="MAJOR OUTER MEMBRANE PROTEIN P.IA"/>
    <property type="match status" value="1"/>
</dbReference>
<keyword evidence="9" id="KW-0472">Membrane</keyword>
<evidence type="ECO:0000256" key="6">
    <source>
        <dbReference type="ARBA" id="ARBA00022729"/>
    </source>
</evidence>
<dbReference type="CDD" id="cd00342">
    <property type="entry name" value="gram_neg_porins"/>
    <property type="match status" value="1"/>
</dbReference>
<sequence>MKMKYIGAASLAICVGSALAQSNVTLYGVVDMNIEYATNQPGATAGNSGNRVSMQSGGLSGSRWGLRGTEDLGGGNSALFVLESGFNADNGTMGQGGLLFGRQAFVGLQSASLGKLTFGRQYTTLFDLLANFSPTGYATQYEPVVVGLGLDFRSNNAVKYTGVFGPITAEAHYAFGTGANSVNPLSVAAANGGNGPVAGQFRANSGYGAGVAYSAGPFGATVGYDQFNPAAFAGGAFAGSGSVKKAAIAGSYTLGPAKLMAGYRWGKNKDFAGNEVLGDDYYWAGANYQVTTALGLTLAYSYEKMKNVGGVTSGLSNPWELQFVANYTLSKRTDLYLTTAYAKNAGLALDQAGVDLNATGYGLAAGKDKMLGAALGVRHKF</sequence>
<evidence type="ECO:0000256" key="2">
    <source>
        <dbReference type="ARBA" id="ARBA00011233"/>
    </source>
</evidence>
<dbReference type="RefSeq" id="WP_252685080.1">
    <property type="nucleotide sequence ID" value="NZ_JAMXHT010000013.1"/>
</dbReference>
<evidence type="ECO:0000256" key="8">
    <source>
        <dbReference type="ARBA" id="ARBA00023114"/>
    </source>
</evidence>
<organism evidence="13 14">
    <name type="scientific">Ralstonia soli</name>
    <dbReference type="NCBI Taxonomy" id="2953896"/>
    <lineage>
        <taxon>Bacteria</taxon>
        <taxon>Pseudomonadati</taxon>
        <taxon>Pseudomonadota</taxon>
        <taxon>Betaproteobacteria</taxon>
        <taxon>Burkholderiales</taxon>
        <taxon>Burkholderiaceae</taxon>
        <taxon>Ralstonia</taxon>
    </lineage>
</organism>
<keyword evidence="14" id="KW-1185">Reference proteome</keyword>
<evidence type="ECO:0000256" key="9">
    <source>
        <dbReference type="ARBA" id="ARBA00023136"/>
    </source>
</evidence>
<dbReference type="EMBL" id="JAMXHT010000013">
    <property type="protein sequence ID" value="MCO5401607.1"/>
    <property type="molecule type" value="Genomic_DNA"/>
</dbReference>
<keyword evidence="6 11" id="KW-0732">Signal</keyword>
<accession>A0ABT1AUC2</accession>
<keyword evidence="10" id="KW-0998">Cell outer membrane</keyword>
<proteinExistence type="predicted"/>
<evidence type="ECO:0000256" key="1">
    <source>
        <dbReference type="ARBA" id="ARBA00004571"/>
    </source>
</evidence>
<feature type="domain" description="Porin" evidence="12">
    <location>
        <begin position="8"/>
        <end position="345"/>
    </location>
</feature>
<dbReference type="Proteomes" id="UP001162811">
    <property type="component" value="Unassembled WGS sequence"/>
</dbReference>
<evidence type="ECO:0000256" key="4">
    <source>
        <dbReference type="ARBA" id="ARBA00022452"/>
    </source>
</evidence>
<keyword evidence="8" id="KW-0626">Porin</keyword>
<keyword evidence="4" id="KW-1134">Transmembrane beta strand</keyword>
<evidence type="ECO:0000256" key="11">
    <source>
        <dbReference type="SAM" id="SignalP"/>
    </source>
</evidence>
<evidence type="ECO:0000256" key="10">
    <source>
        <dbReference type="ARBA" id="ARBA00023237"/>
    </source>
</evidence>
<keyword evidence="7" id="KW-0406">Ion transport</keyword>
<reference evidence="13" key="1">
    <citation type="submission" date="2022-06" db="EMBL/GenBank/DDBJ databases">
        <authorList>
            <person name="Lu C.-H."/>
        </authorList>
    </citation>
    <scope>NUCLEOTIDE SEQUENCE</scope>
    <source>
        <strain evidence="13">21MJYT02-11</strain>
    </source>
</reference>
<evidence type="ECO:0000259" key="12">
    <source>
        <dbReference type="Pfam" id="PF13609"/>
    </source>
</evidence>
<evidence type="ECO:0000256" key="7">
    <source>
        <dbReference type="ARBA" id="ARBA00023065"/>
    </source>
</evidence>
<dbReference type="InterPro" id="IPR023614">
    <property type="entry name" value="Porin_dom_sf"/>
</dbReference>
<gene>
    <name evidence="13" type="ORF">NG900_25675</name>
</gene>
<reference evidence="13" key="2">
    <citation type="journal article" date="2023" name="Front. Microbiol.">
        <title>Ralstonia chuxiongensis sp. nov., Ralstonia mojiangensis sp. nov., and Ralstonia soli sp. nov., isolated from tobacco fields, are three novel species in the family Burkholderiaceae.</title>
        <authorList>
            <person name="Lu C.H."/>
            <person name="Zhang Y.Y."/>
            <person name="Jiang N."/>
            <person name="Chen W."/>
            <person name="Shao X."/>
            <person name="Zhao Z.M."/>
            <person name="Lu W.L."/>
            <person name="Hu X."/>
            <person name="Xi Y.X."/>
            <person name="Zou S.Y."/>
            <person name="Wei Q.J."/>
            <person name="Lin Z.L."/>
            <person name="Gong L."/>
            <person name="Gai X.T."/>
            <person name="Zhang L.Q."/>
            <person name="Li J.Y."/>
            <person name="Jin Y."/>
            <person name="Xia Z.Y."/>
        </authorList>
    </citation>
    <scope>NUCLEOTIDE SEQUENCE</scope>
    <source>
        <strain evidence="13">21MJYT02-11</strain>
    </source>
</reference>